<comment type="caution">
    <text evidence="1">The sequence shown here is derived from an EMBL/GenBank/DDBJ whole genome shotgun (WGS) entry which is preliminary data.</text>
</comment>
<proteinExistence type="predicted"/>
<dbReference type="AlphaFoldDB" id="W2CFM1"/>
<sequence>MNMAIFTQNPPGMGRIWPYSRETRRGWNEYGHSYQILAGFRIEYVLDFVIFGEEEDVCVKVFLKLGKNKKVSG</sequence>
<dbReference type="Proteomes" id="UP000018872">
    <property type="component" value="Unassembled WGS sequence"/>
</dbReference>
<evidence type="ECO:0000313" key="1">
    <source>
        <dbReference type="EMBL" id="ETK05286.1"/>
    </source>
</evidence>
<gene>
    <name evidence="1" type="ORF">T229_04420</name>
</gene>
<reference evidence="1 2" key="1">
    <citation type="submission" date="2013-11" db="EMBL/GenBank/DDBJ databases">
        <title>Single cell genomics of uncultured Tannerella BU063 (oral taxon 286).</title>
        <authorList>
            <person name="Beall C.J."/>
            <person name="Campbell A.G."/>
            <person name="Griffen A.L."/>
            <person name="Podar M."/>
            <person name="Leys E.J."/>
        </authorList>
    </citation>
    <scope>NUCLEOTIDE SEQUENCE [LARGE SCALE GENOMIC DNA]</scope>
    <source>
        <strain evidence="1">Cell 5</strain>
    </source>
</reference>
<evidence type="ECO:0000313" key="2">
    <source>
        <dbReference type="Proteomes" id="UP000018872"/>
    </source>
</evidence>
<protein>
    <submittedName>
        <fullName evidence="1">Uncharacterized protein</fullName>
    </submittedName>
</protein>
<name>W2CFM1_9BACT</name>
<dbReference type="EMBL" id="AYYC01000547">
    <property type="protein sequence ID" value="ETK05286.1"/>
    <property type="molecule type" value="Genomic_DNA"/>
</dbReference>
<accession>W2CFM1</accession>
<organism evidence="1 2">
    <name type="scientific">Tannerella sp. oral taxon BU063 isolate Cell 5</name>
    <dbReference type="NCBI Taxonomy" id="1410950"/>
    <lineage>
        <taxon>Bacteria</taxon>
        <taxon>Pseudomonadati</taxon>
        <taxon>Bacteroidota</taxon>
        <taxon>Bacteroidia</taxon>
        <taxon>Bacteroidales</taxon>
        <taxon>Tannerellaceae</taxon>
        <taxon>Tannerella</taxon>
    </lineage>
</organism>